<dbReference type="SMART" id="SM00451">
    <property type="entry name" value="ZnF_U1"/>
    <property type="match status" value="3"/>
</dbReference>
<feature type="region of interest" description="Disordered" evidence="7">
    <location>
        <begin position="424"/>
        <end position="448"/>
    </location>
</feature>
<dbReference type="InterPro" id="IPR022755">
    <property type="entry name" value="Znf_C2H2_jaz"/>
</dbReference>
<keyword evidence="3" id="KW-0677">Repeat</keyword>
<feature type="compositionally biased region" description="Basic residues" evidence="7">
    <location>
        <begin position="274"/>
        <end position="283"/>
    </location>
</feature>
<dbReference type="GeneTree" id="ENSGT00940000160242"/>
<dbReference type="Proteomes" id="UP000264820">
    <property type="component" value="Unplaced"/>
</dbReference>
<keyword evidence="8" id="KW-0472">Membrane</keyword>
<dbReference type="Pfam" id="PF12171">
    <property type="entry name" value="zf-C2H2_jaz"/>
    <property type="match status" value="1"/>
</dbReference>
<evidence type="ECO:0000256" key="4">
    <source>
        <dbReference type="ARBA" id="ARBA00022771"/>
    </source>
</evidence>
<proteinExistence type="predicted"/>
<evidence type="ECO:0000256" key="6">
    <source>
        <dbReference type="ARBA" id="ARBA00023242"/>
    </source>
</evidence>
<dbReference type="OMA" id="NSXHISS"/>
<keyword evidence="6" id="KW-0539">Nucleus</keyword>
<dbReference type="SUPFAM" id="SSF57667">
    <property type="entry name" value="beta-beta-alpha zinc fingers"/>
    <property type="match status" value="3"/>
</dbReference>
<dbReference type="PANTHER" id="PTHR23067:SF12">
    <property type="entry name" value="ZINC FINGER PROTEIN 385D"/>
    <property type="match status" value="1"/>
</dbReference>
<dbReference type="InterPro" id="IPR013087">
    <property type="entry name" value="Znf_C2H2_type"/>
</dbReference>
<feature type="domain" description="C2H2-type" evidence="9">
    <location>
        <begin position="457"/>
        <end position="479"/>
    </location>
</feature>
<evidence type="ECO:0000259" key="9">
    <source>
        <dbReference type="PROSITE" id="PS00028"/>
    </source>
</evidence>
<keyword evidence="11" id="KW-1185">Reference proteome</keyword>
<evidence type="ECO:0000256" key="5">
    <source>
        <dbReference type="ARBA" id="ARBA00022833"/>
    </source>
</evidence>
<dbReference type="Pfam" id="PF12874">
    <property type="entry name" value="zf-met"/>
    <property type="match status" value="2"/>
</dbReference>
<dbReference type="AlphaFoldDB" id="A0A3Q2YN65"/>
<dbReference type="InterPro" id="IPR003604">
    <property type="entry name" value="Matrin/U1-like-C_Znf_C2H2"/>
</dbReference>
<evidence type="ECO:0000256" key="7">
    <source>
        <dbReference type="SAM" id="MobiDB-lite"/>
    </source>
</evidence>
<keyword evidence="8" id="KW-1133">Transmembrane helix</keyword>
<feature type="compositionally biased region" description="Basic and acidic residues" evidence="7">
    <location>
        <begin position="299"/>
        <end position="308"/>
    </location>
</feature>
<dbReference type="PANTHER" id="PTHR23067">
    <property type="entry name" value="DOUBLE-STRANDED RNA-BINDING ZINC FINGER PROTEIN"/>
    <property type="match status" value="1"/>
</dbReference>
<dbReference type="FunFam" id="3.30.160.60:FF:000293">
    <property type="entry name" value="zinc finger protein 385B isoform X3"/>
    <property type="match status" value="1"/>
</dbReference>
<reference evidence="10" key="1">
    <citation type="submission" date="2025-08" db="UniProtKB">
        <authorList>
            <consortium name="Ensembl"/>
        </authorList>
    </citation>
    <scope>IDENTIFICATION</scope>
</reference>
<dbReference type="FunFam" id="3.30.160.60:FF:000276">
    <property type="entry name" value="zinc finger protein 385A isoform X3"/>
    <property type="match status" value="1"/>
</dbReference>
<keyword evidence="2" id="KW-0479">Metal-binding</keyword>
<evidence type="ECO:0000313" key="10">
    <source>
        <dbReference type="Ensembl" id="ENSHCOP00000020064.1"/>
    </source>
</evidence>
<accession>A0A3Q2YN65</accession>
<feature type="region of interest" description="Disordered" evidence="7">
    <location>
        <begin position="470"/>
        <end position="499"/>
    </location>
</feature>
<dbReference type="STRING" id="109280.ENSHCOP00000020064"/>
<feature type="compositionally biased region" description="Polar residues" evidence="7">
    <location>
        <begin position="342"/>
        <end position="351"/>
    </location>
</feature>
<evidence type="ECO:0000256" key="2">
    <source>
        <dbReference type="ARBA" id="ARBA00022723"/>
    </source>
</evidence>
<dbReference type="GO" id="GO:0003676">
    <property type="term" value="F:nucleic acid binding"/>
    <property type="evidence" value="ECO:0007669"/>
    <property type="project" value="InterPro"/>
</dbReference>
<keyword evidence="8" id="KW-0812">Transmembrane</keyword>
<dbReference type="Ensembl" id="ENSHCOT00000007129.1">
    <property type="protein sequence ID" value="ENSHCOP00000020064.1"/>
    <property type="gene ID" value="ENSHCOG00000005842.1"/>
</dbReference>
<protein>
    <submittedName>
        <fullName evidence="10">Zinc finger protein 385D-like</fullName>
    </submittedName>
</protein>
<evidence type="ECO:0000256" key="8">
    <source>
        <dbReference type="SAM" id="Phobius"/>
    </source>
</evidence>
<dbReference type="GO" id="GO:0005634">
    <property type="term" value="C:nucleus"/>
    <property type="evidence" value="ECO:0007669"/>
    <property type="project" value="UniProtKB-SubCell"/>
</dbReference>
<dbReference type="InterPro" id="IPR036236">
    <property type="entry name" value="Znf_C2H2_sf"/>
</dbReference>
<reference evidence="10" key="2">
    <citation type="submission" date="2025-09" db="UniProtKB">
        <authorList>
            <consortium name="Ensembl"/>
        </authorList>
    </citation>
    <scope>IDENTIFICATION</scope>
</reference>
<keyword evidence="5" id="KW-0862">Zinc</keyword>
<evidence type="ECO:0000256" key="1">
    <source>
        <dbReference type="ARBA" id="ARBA00004123"/>
    </source>
</evidence>
<evidence type="ECO:0000313" key="11">
    <source>
        <dbReference type="Proteomes" id="UP000264820"/>
    </source>
</evidence>
<keyword evidence="4" id="KW-0863">Zinc-finger</keyword>
<evidence type="ECO:0000256" key="3">
    <source>
        <dbReference type="ARBA" id="ARBA00022737"/>
    </source>
</evidence>
<dbReference type="SMART" id="SM00355">
    <property type="entry name" value="ZnF_C2H2"/>
    <property type="match status" value="3"/>
</dbReference>
<sequence length="581" mass="63132">MFIWNFESGFWTLLILYVSILNCVCLIYFPFSSFKIEFLFFGVQSDLPPCFAALGSATSYAPHLTDSTIFQTNEASRSKVFPSPANDGDEVSRGNKMELRRSANGLWSAMSAEWCQQLDTWFPASAEPLSSCINNVLSCSIPDDSQLQMETARIVWRCCHLFQSSPIHSRPGGPPGNTCHNGLVHPVTRSALPSVHSALGIKHFLPFPLDNNVSPAVNIFPGFNTMDPVQKAVLHHTLGLLPAATAAAPKRRHVSCGVCRLRFNSQNQALAHYKGTKHARKLKARDTPKSKLKGTPLAKEPRTDRKDAVPTTVPPPLSSTLRLAIPSESTVTRETPTDVAGTLSSVTNAPEVTSEFELNLPSETEPDLDPDKEPEKDAETEEEKARRLLYCSLCKVAVNSASQLEAHNSGTKHKTMLEARSGVGSIKSFPRPGIKGKVAPPSSSKASTGLQNKTFYCETCDVHVNSETQLKQHISSRRHKDRAAGKPAKPKYTPYSKGATKQTIKLSLGKERPCPPLAALLPTQLMAAAAAALGSTFPQRPTHGPASNPALFPTPPLTTPLLRPTAGPIRTAHPQVLFAPY</sequence>
<feature type="region of interest" description="Disordered" evidence="7">
    <location>
        <begin position="274"/>
        <end position="383"/>
    </location>
</feature>
<dbReference type="Gene3D" id="3.30.160.60">
    <property type="entry name" value="Classic Zinc Finger"/>
    <property type="match status" value="3"/>
</dbReference>
<feature type="domain" description="C2H2-type" evidence="9">
    <location>
        <begin position="256"/>
        <end position="278"/>
    </location>
</feature>
<dbReference type="GO" id="GO:0008270">
    <property type="term" value="F:zinc ion binding"/>
    <property type="evidence" value="ECO:0007669"/>
    <property type="project" value="UniProtKB-KW"/>
</dbReference>
<name>A0A3Q2YN65_HIPCM</name>
<dbReference type="InterPro" id="IPR051845">
    <property type="entry name" value="Znf385"/>
</dbReference>
<dbReference type="PROSITE" id="PS00028">
    <property type="entry name" value="ZINC_FINGER_C2H2_1"/>
    <property type="match status" value="2"/>
</dbReference>
<feature type="transmembrane region" description="Helical" evidence="8">
    <location>
        <begin position="12"/>
        <end position="31"/>
    </location>
</feature>
<organism evidence="10 11">
    <name type="scientific">Hippocampus comes</name>
    <name type="common">Tiger tail seahorse</name>
    <dbReference type="NCBI Taxonomy" id="109280"/>
    <lineage>
        <taxon>Eukaryota</taxon>
        <taxon>Metazoa</taxon>
        <taxon>Chordata</taxon>
        <taxon>Craniata</taxon>
        <taxon>Vertebrata</taxon>
        <taxon>Euteleostomi</taxon>
        <taxon>Actinopterygii</taxon>
        <taxon>Neopterygii</taxon>
        <taxon>Teleostei</taxon>
        <taxon>Neoteleostei</taxon>
        <taxon>Acanthomorphata</taxon>
        <taxon>Syngnathiaria</taxon>
        <taxon>Syngnathiformes</taxon>
        <taxon>Syngnathoidei</taxon>
        <taxon>Syngnathidae</taxon>
        <taxon>Hippocampus</taxon>
    </lineage>
</organism>
<comment type="subcellular location">
    <subcellularLocation>
        <location evidence="1">Nucleus</location>
    </subcellularLocation>
</comment>